<gene>
    <name evidence="2" type="ORF">ACZ87_03357</name>
</gene>
<proteinExistence type="predicted"/>
<evidence type="ECO:0000259" key="1">
    <source>
        <dbReference type="Pfam" id="PF12835"/>
    </source>
</evidence>
<dbReference type="AlphaFoldDB" id="A0A328THE9"/>
<keyword evidence="3" id="KW-1185">Reference proteome</keyword>
<dbReference type="Pfam" id="PF12835">
    <property type="entry name" value="Integrase_1"/>
    <property type="match status" value="1"/>
</dbReference>
<dbReference type="Proteomes" id="UP000244334">
    <property type="component" value="Unassembled WGS sequence"/>
</dbReference>
<accession>A0A328THE9</accession>
<reference evidence="2" key="1">
    <citation type="submission" date="2018-04" db="EMBL/GenBank/DDBJ databases">
        <title>Genomes of the Obligate Erwinia dacicola and Facultative Enterobacter sp. OLF Endosymbionts of the Olive Fruit fly, Bactrocera oleae.</title>
        <authorList>
            <person name="Estes A.M."/>
            <person name="Hearn D.J."/>
            <person name="Agarwal S."/>
            <person name="Pierson E.A."/>
            <person name="Dunning-Hotopp J.C."/>
        </authorList>
    </citation>
    <scope>NUCLEOTIDE SEQUENCE [LARGE SCALE GENOMIC DNA]</scope>
    <source>
        <strain evidence="2">Oroville</strain>
    </source>
</reference>
<sequence>MVFGTEGGRLRETTVIDREKTLNAINFAIKVAGENNGKLIDKHNLHQAIGLFRRVAMAAGLTGKNSPHSLRYAYAEDAAKFHGNTMSHKETLAMVSMDLGHADGRGRYISQVYYKNEQSE</sequence>
<evidence type="ECO:0000313" key="3">
    <source>
        <dbReference type="Proteomes" id="UP000244334"/>
    </source>
</evidence>
<organism evidence="2 3">
    <name type="scientific">Candidatus Erwinia dacicola</name>
    <dbReference type="NCBI Taxonomy" id="252393"/>
    <lineage>
        <taxon>Bacteria</taxon>
        <taxon>Pseudomonadati</taxon>
        <taxon>Pseudomonadota</taxon>
        <taxon>Gammaproteobacteria</taxon>
        <taxon>Enterobacterales</taxon>
        <taxon>Erwiniaceae</taxon>
        <taxon>Erwinia</taxon>
    </lineage>
</organism>
<protein>
    <submittedName>
        <fullName evidence="2">Integrase family protein</fullName>
    </submittedName>
</protein>
<dbReference type="InterPro" id="IPR024456">
    <property type="entry name" value="Integrase_catalytic_putative"/>
</dbReference>
<name>A0A328THE9_9GAMM</name>
<feature type="domain" description="Integrase catalytic" evidence="1">
    <location>
        <begin position="1"/>
        <end position="77"/>
    </location>
</feature>
<comment type="caution">
    <text evidence="2">The sequence shown here is derived from an EMBL/GenBank/DDBJ whole genome shotgun (WGS) entry which is preliminary data.</text>
</comment>
<dbReference type="EMBL" id="LJAM02000559">
    <property type="protein sequence ID" value="RAP69848.1"/>
    <property type="molecule type" value="Genomic_DNA"/>
</dbReference>
<evidence type="ECO:0000313" key="2">
    <source>
        <dbReference type="EMBL" id="RAP69848.1"/>
    </source>
</evidence>